<dbReference type="PANTHER" id="PTHR10627:SF68">
    <property type="entry name" value="F26K24.15 PROTEIN-RELATED"/>
    <property type="match status" value="1"/>
</dbReference>
<feature type="compositionally biased region" description="Polar residues" evidence="2">
    <location>
        <begin position="177"/>
        <end position="198"/>
    </location>
</feature>
<accession>A0A5K1A1D5</accession>
<dbReference type="PANTHER" id="PTHR10627">
    <property type="entry name" value="SCP160"/>
    <property type="match status" value="1"/>
</dbReference>
<dbReference type="EMBL" id="LR721780">
    <property type="protein sequence ID" value="VVV95376.1"/>
    <property type="molecule type" value="Genomic_DNA"/>
</dbReference>
<evidence type="ECO:0000313" key="4">
    <source>
        <dbReference type="EMBL" id="VVV95376.1"/>
    </source>
</evidence>
<reference evidence="4" key="1">
    <citation type="submission" date="2019-09" db="EMBL/GenBank/DDBJ databases">
        <authorList>
            <person name="Zhang L."/>
        </authorList>
    </citation>
    <scope>NUCLEOTIDE SEQUENCE</scope>
</reference>
<dbReference type="Pfam" id="PF07647">
    <property type="entry name" value="SAM_2"/>
    <property type="match status" value="1"/>
</dbReference>
<evidence type="ECO:0000256" key="1">
    <source>
        <dbReference type="ARBA" id="ARBA00022737"/>
    </source>
</evidence>
<dbReference type="InterPro" id="IPR001660">
    <property type="entry name" value="SAM"/>
</dbReference>
<feature type="region of interest" description="Disordered" evidence="2">
    <location>
        <begin position="63"/>
        <end position="106"/>
    </location>
</feature>
<dbReference type="Gramene" id="NC2G0004350.1">
    <property type="protein sequence ID" value="NC2G0004350.1:cds"/>
    <property type="gene ID" value="NC2G0004350"/>
</dbReference>
<dbReference type="Gene3D" id="1.10.150.50">
    <property type="entry name" value="Transcription Factor, Ets-1"/>
    <property type="match status" value="1"/>
</dbReference>
<keyword evidence="1" id="KW-0677">Repeat</keyword>
<feature type="compositionally biased region" description="Polar residues" evidence="2">
    <location>
        <begin position="143"/>
        <end position="152"/>
    </location>
</feature>
<dbReference type="InterPro" id="IPR013761">
    <property type="entry name" value="SAM/pointed_sf"/>
</dbReference>
<proteinExistence type="predicted"/>
<feature type="region of interest" description="Disordered" evidence="2">
    <location>
        <begin position="169"/>
        <end position="213"/>
    </location>
</feature>
<feature type="compositionally biased region" description="Basic residues" evidence="2">
    <location>
        <begin position="69"/>
        <end position="86"/>
    </location>
</feature>
<feature type="region of interest" description="Disordered" evidence="2">
    <location>
        <begin position="131"/>
        <end position="152"/>
    </location>
</feature>
<dbReference type="PROSITE" id="PS50105">
    <property type="entry name" value="SAM_DOMAIN"/>
    <property type="match status" value="1"/>
</dbReference>
<protein>
    <recommendedName>
        <fullName evidence="3">SAM domain-containing protein</fullName>
    </recommendedName>
</protein>
<dbReference type="OrthoDB" id="271862at2759"/>
<name>A0A5K1A1D5_9MAGN</name>
<sequence>MRKTKRRQLKSIAAGERDARSVELMKSPKSWVVEETNADEDSWVIVRKQKIRVFIPPLSVAVTTDHEKSRNKRIQPGVRKRGRPKQKQTQCGEHQKTSGSNISAGLLSPAKNEQSIVTPAIVTEAPNIVTESSGLPSQKDVEQGSNELSSQKTADLTSHVYHLSEDQLLEDNDKNGDSGNRVNDSQNVVGEPSSTLQPLSEAESAKIPQEQQDFRPLESVQYPNNCRVQDRNIRALVLDHKLELAGGVNKWLISKGLERFVDIFQKEKMGNFELLNLTMERLKDMGLNAVGPRRKLMHAIDCLTQP</sequence>
<gene>
    <name evidence="4" type="ORF">NYM_LOCUS11698</name>
</gene>
<dbReference type="SMART" id="SM00454">
    <property type="entry name" value="SAM"/>
    <property type="match status" value="1"/>
</dbReference>
<feature type="domain" description="SAM" evidence="3">
    <location>
        <begin position="248"/>
        <end position="306"/>
    </location>
</feature>
<dbReference type="AlphaFoldDB" id="A0A5K1A1D5"/>
<evidence type="ECO:0000259" key="3">
    <source>
        <dbReference type="PROSITE" id="PS50105"/>
    </source>
</evidence>
<dbReference type="CDD" id="cd09487">
    <property type="entry name" value="SAM_superfamily"/>
    <property type="match status" value="1"/>
</dbReference>
<organism evidence="4">
    <name type="scientific">Nymphaea colorata</name>
    <name type="common">pocket water lily</name>
    <dbReference type="NCBI Taxonomy" id="210225"/>
    <lineage>
        <taxon>Eukaryota</taxon>
        <taxon>Viridiplantae</taxon>
        <taxon>Streptophyta</taxon>
        <taxon>Embryophyta</taxon>
        <taxon>Tracheophyta</taxon>
        <taxon>Spermatophyta</taxon>
        <taxon>Magnoliopsida</taxon>
        <taxon>Nymphaeales</taxon>
        <taxon>Nymphaeaceae</taxon>
        <taxon>Nymphaea</taxon>
    </lineage>
</organism>
<feature type="region of interest" description="Disordered" evidence="2">
    <location>
        <begin position="1"/>
        <end position="20"/>
    </location>
</feature>
<dbReference type="SUPFAM" id="SSF47769">
    <property type="entry name" value="SAM/Pointed domain"/>
    <property type="match status" value="1"/>
</dbReference>
<evidence type="ECO:0000256" key="2">
    <source>
        <dbReference type="SAM" id="MobiDB-lite"/>
    </source>
</evidence>
<feature type="compositionally biased region" description="Polar residues" evidence="2">
    <location>
        <begin position="87"/>
        <end position="103"/>
    </location>
</feature>